<proteinExistence type="predicted"/>
<organism evidence="1">
    <name type="scientific">marine sediment metagenome</name>
    <dbReference type="NCBI Taxonomy" id="412755"/>
    <lineage>
        <taxon>unclassified sequences</taxon>
        <taxon>metagenomes</taxon>
        <taxon>ecological metagenomes</taxon>
    </lineage>
</organism>
<evidence type="ECO:0000313" key="1">
    <source>
        <dbReference type="EMBL" id="GAI88160.1"/>
    </source>
</evidence>
<accession>X1TKR3</accession>
<dbReference type="EMBL" id="BARW01023936">
    <property type="protein sequence ID" value="GAI88160.1"/>
    <property type="molecule type" value="Genomic_DNA"/>
</dbReference>
<protein>
    <submittedName>
        <fullName evidence="1">Uncharacterized protein</fullName>
    </submittedName>
</protein>
<dbReference type="AlphaFoldDB" id="X1TKR3"/>
<comment type="caution">
    <text evidence="1">The sequence shown here is derived from an EMBL/GenBank/DDBJ whole genome shotgun (WGS) entry which is preliminary data.</text>
</comment>
<name>X1TKR3_9ZZZZ</name>
<gene>
    <name evidence="1" type="ORF">S12H4_39592</name>
</gene>
<sequence>GGLLFVRGYKGTLVIDDMKGGDLYIYANGADITITADCDTAGDIYIYGDARVTDNHGVGCTVHNYITTEMGRAQIAATSIDLEQPADSYDLFTGDTEAVILESLNIKLPTGAPGGTITAISIQTDDATPGVIISAENGAVANLLTEADLGWTGTLYIAVGTKIRLTIVTGPAGAEYICNVTAKCRAVVSGGYLA</sequence>
<reference evidence="1" key="1">
    <citation type="journal article" date="2014" name="Front. Microbiol.">
        <title>High frequency of phylogenetically diverse reductive dehalogenase-homologous genes in deep subseafloor sedimentary metagenomes.</title>
        <authorList>
            <person name="Kawai M."/>
            <person name="Futagami T."/>
            <person name="Toyoda A."/>
            <person name="Takaki Y."/>
            <person name="Nishi S."/>
            <person name="Hori S."/>
            <person name="Arai W."/>
            <person name="Tsubouchi T."/>
            <person name="Morono Y."/>
            <person name="Uchiyama I."/>
            <person name="Ito T."/>
            <person name="Fujiyama A."/>
            <person name="Inagaki F."/>
            <person name="Takami H."/>
        </authorList>
    </citation>
    <scope>NUCLEOTIDE SEQUENCE</scope>
    <source>
        <strain evidence="1">Expedition CK06-06</strain>
    </source>
</reference>
<feature type="non-terminal residue" evidence="1">
    <location>
        <position position="1"/>
    </location>
</feature>